<dbReference type="Proteomes" id="UP000218418">
    <property type="component" value="Chromosome"/>
</dbReference>
<sequence length="696" mass="77955">MKLKTLSFFLGIVTISSIYPARAQSTERFPQVSENKQILQVQNRDIRKQQPTLIDRKLFFGDPEISGAQLSPDGQFLAFRKPLNGVINIWVKGINEPMSAARPITEDKNRPIPAYFWSQDSRYILFIQDKGGNENFRIYAVSPTDKVAKGQIPEAKDLTPEDKVQARIYAVPENNPNIIIVGLNDRDPKFHDVYSINIATGERKLLYKNDSNVSNWVADLKGNLRLAVINLPDGSTQINRIEGDNLKEVYKCEFGETCSPTRFHKNGQQVYIVTNQGNDVDLSRLTLFNPQTQKIEVIDSDPEKQVDFGSPIFSEETEELIGTVYIGDKQRIYPKDKEFAALLAYLKEKLPDGELGLSSMTEDGQKMIVSVSSDVDPGSVYLFDRKTKKLSLLYQVLPELKRENLAKMTPIRYTARDGLEIPAYLTVPVGKSARNLPLIVMPHGGPWARDIWGYNPYTQFLANRGYAVLQPNFRASTGYGKKFLNAGNKEWGTGAMQHDITDGVNFLIKQGIADPQRVGIFGTSYGGYATLAGLTFTPELYKAGASYVGPSNLITLFNSVPPYWESFKAELKLRMGDPTTPEGKKQLQEQSPLFSADKMKAPLLVIQGANDPRVKQAESDQIVAALRNKEIDVDYLLAPDEGHGFREETNRLAVAAALEKFFAQHLQGRYQQAVSPEVKKQLDDLTVDINKVQVSQ</sequence>
<keyword evidence="3" id="KW-0645">Protease</keyword>
<proteinExistence type="predicted"/>
<dbReference type="OrthoDB" id="108903at2"/>
<evidence type="ECO:0000256" key="1">
    <source>
        <dbReference type="ARBA" id="ARBA00022801"/>
    </source>
</evidence>
<dbReference type="GO" id="GO:0006508">
    <property type="term" value="P:proteolysis"/>
    <property type="evidence" value="ECO:0007669"/>
    <property type="project" value="InterPro"/>
</dbReference>
<dbReference type="Pfam" id="PF00326">
    <property type="entry name" value="Peptidase_S9"/>
    <property type="match status" value="1"/>
</dbReference>
<dbReference type="AlphaFoldDB" id="A0A1Z4LSR8"/>
<dbReference type="GO" id="GO:0004177">
    <property type="term" value="F:aminopeptidase activity"/>
    <property type="evidence" value="ECO:0007669"/>
    <property type="project" value="UniProtKB-KW"/>
</dbReference>
<evidence type="ECO:0000313" key="4">
    <source>
        <dbReference type="Proteomes" id="UP000218418"/>
    </source>
</evidence>
<reference evidence="3 4" key="1">
    <citation type="submission" date="2017-06" db="EMBL/GenBank/DDBJ databases">
        <title>Genome sequencing of cyanobaciteial culture collection at National Institute for Environmental Studies (NIES).</title>
        <authorList>
            <person name="Hirose Y."/>
            <person name="Shimura Y."/>
            <person name="Fujisawa T."/>
            <person name="Nakamura Y."/>
            <person name="Kawachi M."/>
        </authorList>
    </citation>
    <scope>NUCLEOTIDE SEQUENCE [LARGE SCALE GENOMIC DNA]</scope>
    <source>
        <strain evidence="3 4">NIES-267</strain>
    </source>
</reference>
<dbReference type="PANTHER" id="PTHR42776">
    <property type="entry name" value="SERINE PEPTIDASE S9 FAMILY MEMBER"/>
    <property type="match status" value="1"/>
</dbReference>
<dbReference type="GO" id="GO:0004252">
    <property type="term" value="F:serine-type endopeptidase activity"/>
    <property type="evidence" value="ECO:0007669"/>
    <property type="project" value="TreeGrafter"/>
</dbReference>
<feature type="domain" description="Peptidase S9 prolyl oligopeptidase catalytic" evidence="2">
    <location>
        <begin position="455"/>
        <end position="668"/>
    </location>
</feature>
<keyword evidence="3" id="KW-0031">Aminopeptidase</keyword>
<dbReference type="InterPro" id="IPR001375">
    <property type="entry name" value="Peptidase_S9_cat"/>
</dbReference>
<gene>
    <name evidence="3" type="ORF">NIES267_37910</name>
</gene>
<name>A0A1Z4LSR8_9CYAN</name>
<dbReference type="Gene3D" id="3.40.50.1820">
    <property type="entry name" value="alpha/beta hydrolase"/>
    <property type="match status" value="1"/>
</dbReference>
<keyword evidence="4" id="KW-1185">Reference proteome</keyword>
<dbReference type="PANTHER" id="PTHR42776:SF27">
    <property type="entry name" value="DIPEPTIDYL PEPTIDASE FAMILY MEMBER 6"/>
    <property type="match status" value="1"/>
</dbReference>
<dbReference type="SUPFAM" id="SSF53474">
    <property type="entry name" value="alpha/beta-Hydrolases"/>
    <property type="match status" value="1"/>
</dbReference>
<dbReference type="InterPro" id="IPR029058">
    <property type="entry name" value="AB_hydrolase_fold"/>
</dbReference>
<keyword evidence="1" id="KW-0378">Hydrolase</keyword>
<dbReference type="InterPro" id="IPR011042">
    <property type="entry name" value="6-blade_b-propeller_TolB-like"/>
</dbReference>
<evidence type="ECO:0000259" key="2">
    <source>
        <dbReference type="Pfam" id="PF00326"/>
    </source>
</evidence>
<dbReference type="Gene3D" id="2.120.10.30">
    <property type="entry name" value="TolB, C-terminal domain"/>
    <property type="match status" value="1"/>
</dbReference>
<organism evidence="3 4">
    <name type="scientific">Calothrix parasitica NIES-267</name>
    <dbReference type="NCBI Taxonomy" id="1973488"/>
    <lineage>
        <taxon>Bacteria</taxon>
        <taxon>Bacillati</taxon>
        <taxon>Cyanobacteriota</taxon>
        <taxon>Cyanophyceae</taxon>
        <taxon>Nostocales</taxon>
        <taxon>Calotrichaceae</taxon>
        <taxon>Calothrix</taxon>
    </lineage>
</organism>
<protein>
    <submittedName>
        <fullName evidence="3">Dipeptidyl aminopeptidase family protein</fullName>
    </submittedName>
</protein>
<dbReference type="EMBL" id="AP018227">
    <property type="protein sequence ID" value="BAY84295.1"/>
    <property type="molecule type" value="Genomic_DNA"/>
</dbReference>
<evidence type="ECO:0000313" key="3">
    <source>
        <dbReference type="EMBL" id="BAY84295.1"/>
    </source>
</evidence>
<dbReference type="SUPFAM" id="SSF82171">
    <property type="entry name" value="DPP6 N-terminal domain-like"/>
    <property type="match status" value="1"/>
</dbReference>
<accession>A0A1Z4LSR8</accession>